<accession>A0ABY4QU61</accession>
<dbReference type="InterPro" id="IPR015424">
    <property type="entry name" value="PyrdxlP-dep_Trfase"/>
</dbReference>
<name>A0ABY4QU61_9ACTN</name>
<feature type="region of interest" description="Disordered" evidence="10">
    <location>
        <begin position="385"/>
        <end position="419"/>
    </location>
</feature>
<evidence type="ECO:0000256" key="8">
    <source>
        <dbReference type="ARBA" id="ARBA00023102"/>
    </source>
</evidence>
<evidence type="ECO:0000256" key="3">
    <source>
        <dbReference type="ARBA" id="ARBA00011738"/>
    </source>
</evidence>
<evidence type="ECO:0000313" key="12">
    <source>
        <dbReference type="EMBL" id="UQX87170.1"/>
    </source>
</evidence>
<feature type="compositionally biased region" description="Low complexity" evidence="10">
    <location>
        <begin position="396"/>
        <end position="419"/>
    </location>
</feature>
<dbReference type="NCBIfam" id="TIGR01141">
    <property type="entry name" value="hisC"/>
    <property type="match status" value="1"/>
</dbReference>
<dbReference type="EMBL" id="CP097332">
    <property type="protein sequence ID" value="UQX87170.1"/>
    <property type="molecule type" value="Genomic_DNA"/>
</dbReference>
<evidence type="ECO:0000256" key="10">
    <source>
        <dbReference type="SAM" id="MobiDB-lite"/>
    </source>
</evidence>
<evidence type="ECO:0000256" key="4">
    <source>
        <dbReference type="ARBA" id="ARBA00022576"/>
    </source>
</evidence>
<dbReference type="EC" id="2.6.1.9" evidence="9"/>
<dbReference type="SUPFAM" id="SSF53383">
    <property type="entry name" value="PLP-dependent transferases"/>
    <property type="match status" value="1"/>
</dbReference>
<comment type="subunit">
    <text evidence="3 9">Homodimer.</text>
</comment>
<gene>
    <name evidence="9" type="primary">hisC</name>
    <name evidence="12" type="ORF">M6D93_12765</name>
</gene>
<evidence type="ECO:0000256" key="9">
    <source>
        <dbReference type="HAMAP-Rule" id="MF_01023"/>
    </source>
</evidence>
<comment type="cofactor">
    <cofactor evidence="1 9">
        <name>pyridoxal 5'-phosphate</name>
        <dbReference type="ChEBI" id="CHEBI:597326"/>
    </cofactor>
</comment>
<dbReference type="GO" id="GO:0004400">
    <property type="term" value="F:histidinol-phosphate transaminase activity"/>
    <property type="evidence" value="ECO:0007669"/>
    <property type="project" value="UniProtKB-EC"/>
</dbReference>
<keyword evidence="5 9" id="KW-0028">Amino-acid biosynthesis</keyword>
<organism evidence="12 13">
    <name type="scientific">Jatrophihabitans telluris</name>
    <dbReference type="NCBI Taxonomy" id="2038343"/>
    <lineage>
        <taxon>Bacteria</taxon>
        <taxon>Bacillati</taxon>
        <taxon>Actinomycetota</taxon>
        <taxon>Actinomycetes</taxon>
        <taxon>Jatrophihabitantales</taxon>
        <taxon>Jatrophihabitantaceae</taxon>
        <taxon>Jatrophihabitans</taxon>
    </lineage>
</organism>
<protein>
    <recommendedName>
        <fullName evidence="9">Histidinol-phosphate aminotransferase</fullName>
        <ecNumber evidence="9">2.6.1.9</ecNumber>
    </recommendedName>
    <alternativeName>
        <fullName evidence="9">Imidazole acetol-phosphate transaminase</fullName>
    </alternativeName>
</protein>
<reference evidence="12" key="1">
    <citation type="journal article" date="2018" name="Int. J. Syst. Evol. Microbiol.">
        <title>Jatrophihabitans telluris sp. nov., isolated from sediment soil of lava forest wetlands and the emended description of the genus Jatrophihabitans.</title>
        <authorList>
            <person name="Lee K.C."/>
            <person name="Suh M.K."/>
            <person name="Eom M.K."/>
            <person name="Kim K.K."/>
            <person name="Kim J.S."/>
            <person name="Kim D.S."/>
            <person name="Ko S.H."/>
            <person name="Shin Y.K."/>
            <person name="Lee J.S."/>
        </authorList>
    </citation>
    <scope>NUCLEOTIDE SEQUENCE</scope>
    <source>
        <strain evidence="12">N237</strain>
    </source>
</reference>
<comment type="catalytic activity">
    <reaction evidence="9">
        <text>L-histidinol phosphate + 2-oxoglutarate = 3-(imidazol-4-yl)-2-oxopropyl phosphate + L-glutamate</text>
        <dbReference type="Rhea" id="RHEA:23744"/>
        <dbReference type="ChEBI" id="CHEBI:16810"/>
        <dbReference type="ChEBI" id="CHEBI:29985"/>
        <dbReference type="ChEBI" id="CHEBI:57766"/>
        <dbReference type="ChEBI" id="CHEBI:57980"/>
        <dbReference type="EC" id="2.6.1.9"/>
    </reaction>
</comment>
<comment type="similarity">
    <text evidence="2 9">Belongs to the class-II pyridoxal-phosphate-dependent aminotransferase family. Histidinol-phosphate aminotransferase subfamily.</text>
</comment>
<dbReference type="CDD" id="cd00609">
    <property type="entry name" value="AAT_like"/>
    <property type="match status" value="1"/>
</dbReference>
<keyword evidence="4 9" id="KW-0032">Aminotransferase</keyword>
<keyword evidence="7 9" id="KW-0663">Pyridoxal phosphate</keyword>
<evidence type="ECO:0000256" key="7">
    <source>
        <dbReference type="ARBA" id="ARBA00022898"/>
    </source>
</evidence>
<dbReference type="NCBIfam" id="NF002877">
    <property type="entry name" value="PRK03317.1"/>
    <property type="match status" value="1"/>
</dbReference>
<dbReference type="InterPro" id="IPR015422">
    <property type="entry name" value="PyrdxlP-dep_Trfase_small"/>
</dbReference>
<dbReference type="PANTHER" id="PTHR42885">
    <property type="entry name" value="HISTIDINOL-PHOSPHATE AMINOTRANSFERASE-RELATED"/>
    <property type="match status" value="1"/>
</dbReference>
<dbReference type="RefSeq" id="WP_249769628.1">
    <property type="nucleotide sequence ID" value="NZ_CP097332.1"/>
</dbReference>
<proteinExistence type="inferred from homology"/>
<evidence type="ECO:0000256" key="1">
    <source>
        <dbReference type="ARBA" id="ARBA00001933"/>
    </source>
</evidence>
<evidence type="ECO:0000256" key="5">
    <source>
        <dbReference type="ARBA" id="ARBA00022605"/>
    </source>
</evidence>
<dbReference type="InterPro" id="IPR001917">
    <property type="entry name" value="Aminotrans_II_pyridoxalP_BS"/>
</dbReference>
<dbReference type="PANTHER" id="PTHR42885:SF2">
    <property type="entry name" value="HISTIDINOL-PHOSPHATE AMINOTRANSFERASE"/>
    <property type="match status" value="1"/>
</dbReference>
<keyword evidence="13" id="KW-1185">Reference proteome</keyword>
<feature type="modified residue" description="N6-(pyridoxal phosphate)lysine" evidence="9">
    <location>
        <position position="246"/>
    </location>
</feature>
<evidence type="ECO:0000256" key="2">
    <source>
        <dbReference type="ARBA" id="ARBA00007970"/>
    </source>
</evidence>
<evidence type="ECO:0000256" key="6">
    <source>
        <dbReference type="ARBA" id="ARBA00022679"/>
    </source>
</evidence>
<reference evidence="12" key="2">
    <citation type="submission" date="2022-05" db="EMBL/GenBank/DDBJ databases">
        <authorList>
            <person name="Kim J.-S."/>
            <person name="Lee K."/>
            <person name="Suh M."/>
            <person name="Eom M."/>
            <person name="Kim J.-S."/>
            <person name="Kim D.-S."/>
            <person name="Ko S.-H."/>
            <person name="Shin Y."/>
            <person name="Lee J.-S."/>
        </authorList>
    </citation>
    <scope>NUCLEOTIDE SEQUENCE</scope>
    <source>
        <strain evidence="12">N237</strain>
    </source>
</reference>
<feature type="domain" description="Aminotransferase class I/classII large" evidence="11">
    <location>
        <begin position="44"/>
        <end position="372"/>
    </location>
</feature>
<keyword evidence="8 9" id="KW-0368">Histidine biosynthesis</keyword>
<dbReference type="InterPro" id="IPR004839">
    <property type="entry name" value="Aminotransferase_I/II_large"/>
</dbReference>
<dbReference type="InterPro" id="IPR015421">
    <property type="entry name" value="PyrdxlP-dep_Trfase_major"/>
</dbReference>
<evidence type="ECO:0000259" key="11">
    <source>
        <dbReference type="Pfam" id="PF00155"/>
    </source>
</evidence>
<dbReference type="InterPro" id="IPR005861">
    <property type="entry name" value="HisP_aminotrans"/>
</dbReference>
<dbReference type="Proteomes" id="UP001056336">
    <property type="component" value="Chromosome"/>
</dbReference>
<dbReference type="Gene3D" id="3.90.1150.10">
    <property type="entry name" value="Aspartate Aminotransferase, domain 1"/>
    <property type="match status" value="1"/>
</dbReference>
<dbReference type="HAMAP" id="MF_01023">
    <property type="entry name" value="HisC_aminotrans_2"/>
    <property type="match status" value="1"/>
</dbReference>
<dbReference type="Gene3D" id="3.40.640.10">
    <property type="entry name" value="Type I PLP-dependent aspartate aminotransferase-like (Major domain)"/>
    <property type="match status" value="1"/>
</dbReference>
<keyword evidence="6 9" id="KW-0808">Transferase</keyword>
<evidence type="ECO:0000313" key="13">
    <source>
        <dbReference type="Proteomes" id="UP001056336"/>
    </source>
</evidence>
<dbReference type="Pfam" id="PF00155">
    <property type="entry name" value="Aminotran_1_2"/>
    <property type="match status" value="1"/>
</dbReference>
<dbReference type="PROSITE" id="PS00599">
    <property type="entry name" value="AA_TRANSFER_CLASS_2"/>
    <property type="match status" value="1"/>
</dbReference>
<sequence>MTGPHPAPAETASVPADISLADLPLREDLRGEQPYGAPQPDVPVRLNVNENPYPPSATVIAEIAAAVAEATASINRYPDREFLALRAELGRFLTADSGGGLVRLEPENIWAANGSNEIMQQLLQAFGGPGRTALSFAPTYSMYPEYARNTHTRWVVGHRAADFSIDTAHAVGLISQHRPSVVILTSPNNPTGTALPLETVRAVLAIAPGVVIVDEAYAEFRRDGVPSAVSLLPAHPRLIVTRTMSKAFAYAGGRLGYLAATRAVVDAVRIVRLPYHLSAVAQAAAHAALSHRSEALARVQDLRSARDDTITWLREHGFSAADSDANFVLFGRFRDRHSRWQGLLDRGVLIRETGPDGWLRVSVGTTAEMAAFRAALLQVAPGGNELPAVRDNGRQDAGADAASGSADRAASPADEGVGR</sequence>
<comment type="pathway">
    <text evidence="9">Amino-acid biosynthesis; L-histidine biosynthesis; L-histidine from 5-phospho-alpha-D-ribose 1-diphosphate: step 7/9.</text>
</comment>